<protein>
    <submittedName>
        <fullName evidence="2">Uncharacterized protein</fullName>
    </submittedName>
</protein>
<evidence type="ECO:0000313" key="2">
    <source>
        <dbReference type="EMBL" id="KZT37829.1"/>
    </source>
</evidence>
<evidence type="ECO:0000256" key="1">
    <source>
        <dbReference type="SAM" id="MobiDB-lite"/>
    </source>
</evidence>
<dbReference type="Proteomes" id="UP000076798">
    <property type="component" value="Unassembled WGS sequence"/>
</dbReference>
<feature type="compositionally biased region" description="Polar residues" evidence="1">
    <location>
        <begin position="90"/>
        <end position="110"/>
    </location>
</feature>
<organism evidence="2 3">
    <name type="scientific">Sistotremastrum suecicum HHB10207 ss-3</name>
    <dbReference type="NCBI Taxonomy" id="1314776"/>
    <lineage>
        <taxon>Eukaryota</taxon>
        <taxon>Fungi</taxon>
        <taxon>Dikarya</taxon>
        <taxon>Basidiomycota</taxon>
        <taxon>Agaricomycotina</taxon>
        <taxon>Agaricomycetes</taxon>
        <taxon>Sistotremastrales</taxon>
        <taxon>Sistotremastraceae</taxon>
        <taxon>Sistotremastrum</taxon>
    </lineage>
</organism>
<reference evidence="2 3" key="1">
    <citation type="journal article" date="2016" name="Mol. Biol. Evol.">
        <title>Comparative Genomics of Early-Diverging Mushroom-Forming Fungi Provides Insights into the Origins of Lignocellulose Decay Capabilities.</title>
        <authorList>
            <person name="Nagy L.G."/>
            <person name="Riley R."/>
            <person name="Tritt A."/>
            <person name="Adam C."/>
            <person name="Daum C."/>
            <person name="Floudas D."/>
            <person name="Sun H."/>
            <person name="Yadav J.S."/>
            <person name="Pangilinan J."/>
            <person name="Larsson K.H."/>
            <person name="Matsuura K."/>
            <person name="Barry K."/>
            <person name="Labutti K."/>
            <person name="Kuo R."/>
            <person name="Ohm R.A."/>
            <person name="Bhattacharya S.S."/>
            <person name="Shirouzu T."/>
            <person name="Yoshinaga Y."/>
            <person name="Martin F.M."/>
            <person name="Grigoriev I.V."/>
            <person name="Hibbett D.S."/>
        </authorList>
    </citation>
    <scope>NUCLEOTIDE SEQUENCE [LARGE SCALE GENOMIC DNA]</scope>
    <source>
        <strain evidence="2 3">HHB10207 ss-3</strain>
    </source>
</reference>
<accession>A0A166CUK2</accession>
<gene>
    <name evidence="2" type="ORF">SISSUDRAFT_1047911</name>
</gene>
<dbReference type="AlphaFoldDB" id="A0A166CUK2"/>
<feature type="region of interest" description="Disordered" evidence="1">
    <location>
        <begin position="77"/>
        <end position="127"/>
    </location>
</feature>
<keyword evidence="3" id="KW-1185">Reference proteome</keyword>
<proteinExistence type="predicted"/>
<sequence>MDMPPFSFTTSYGNDLAPVDFEFSAGLIRTDYEIHTLLLQSERRWAPSAHSPTKFSCPSVYADFTLNLPRSHQTSAKIASLQYPADASAHPNSSHPENVTITPVQSQSQRPMPAQRSALIPHHPTSR</sequence>
<dbReference type="EMBL" id="KV428075">
    <property type="protein sequence ID" value="KZT37829.1"/>
    <property type="molecule type" value="Genomic_DNA"/>
</dbReference>
<evidence type="ECO:0000313" key="3">
    <source>
        <dbReference type="Proteomes" id="UP000076798"/>
    </source>
</evidence>
<name>A0A166CUK2_9AGAM</name>